<dbReference type="PIRSF" id="PIRSF005348">
    <property type="entry name" value="YxkH"/>
    <property type="match status" value="1"/>
</dbReference>
<evidence type="ECO:0000256" key="2">
    <source>
        <dbReference type="SAM" id="MobiDB-lite"/>
    </source>
</evidence>
<dbReference type="EMBL" id="JAATJN010000001">
    <property type="protein sequence ID" value="NJC56680.1"/>
    <property type="molecule type" value="Genomic_DNA"/>
</dbReference>
<reference evidence="4 5" key="1">
    <citation type="submission" date="2020-03" db="EMBL/GenBank/DDBJ databases">
        <title>Sequencing the genomes of 1000 actinobacteria strains.</title>
        <authorList>
            <person name="Klenk H.-P."/>
        </authorList>
    </citation>
    <scope>NUCLEOTIDE SEQUENCE [LARGE SCALE GENOMIC DNA]</scope>
    <source>
        <strain evidence="4 5">DSM 18964</strain>
    </source>
</reference>
<feature type="transmembrane region" description="Helical" evidence="3">
    <location>
        <begin position="366"/>
        <end position="393"/>
    </location>
</feature>
<proteinExistence type="inferred from homology"/>
<dbReference type="GO" id="GO:0005886">
    <property type="term" value="C:plasma membrane"/>
    <property type="evidence" value="ECO:0007669"/>
    <property type="project" value="UniProtKB-UniRule"/>
</dbReference>
<keyword evidence="3" id="KW-1133">Transmembrane helix</keyword>
<feature type="region of interest" description="Disordered" evidence="2">
    <location>
        <begin position="1"/>
        <end position="23"/>
    </location>
</feature>
<dbReference type="PANTHER" id="PTHR40033:SF1">
    <property type="entry name" value="CITRATE-SODIUM SYMPORTER"/>
    <property type="match status" value="1"/>
</dbReference>
<sequence>MTHNEPQSLPRRSSRTTLEPNGRKAGSQITIMGFPWPFYLAFLVVIIAAVFLKVMPVNIVSGMAIAMIVGGALKYLGDSIPVFNTFGGGSLLCIVVPALIVFTGLFPQEFADLADSFYNELGFSELVVTGLIVGSILGMNRKLLVSVGARFFFPIIAGVLTAFLVGALMGMITGFGVGRAVMLVVGPVMGGGMAAGAVPMSEIFASANGGEPGSFLEQIAPAVIVANVVCIIVAGILNGIGKTVKAKSFSGEGRMMRKGDFDYSKASDESPLTIKDITVGLVLSITIYMVGEIMSSLVSGLHAYVWIIIVAAALKIFNLLPERLNLGAEQWYNFISHAWIPAVLVSISAGMVDFDAIVAIASDPRYLLIVVVTVVIAAAAAGAAGMLVGFYFVESSISGGLGMADMGGSGDVAVLSAAGRLELMPFLQIASRLGGALMLIILSIMAPFLL</sequence>
<feature type="transmembrane region" description="Helical" evidence="3">
    <location>
        <begin position="297"/>
        <end position="317"/>
    </location>
</feature>
<keyword evidence="1 3" id="KW-0472">Membrane</keyword>
<evidence type="ECO:0000313" key="5">
    <source>
        <dbReference type="Proteomes" id="UP000576792"/>
    </source>
</evidence>
<keyword evidence="3" id="KW-0812">Transmembrane</keyword>
<evidence type="ECO:0000256" key="3">
    <source>
        <dbReference type="SAM" id="Phobius"/>
    </source>
</evidence>
<feature type="transmembrane region" description="Helical" evidence="3">
    <location>
        <begin position="34"/>
        <end position="52"/>
    </location>
</feature>
<organism evidence="4 5">
    <name type="scientific">Brevibacterium marinum</name>
    <dbReference type="NCBI Taxonomy" id="418643"/>
    <lineage>
        <taxon>Bacteria</taxon>
        <taxon>Bacillati</taxon>
        <taxon>Actinomycetota</taxon>
        <taxon>Actinomycetes</taxon>
        <taxon>Micrococcales</taxon>
        <taxon>Brevibacteriaceae</taxon>
        <taxon>Brevibacterium</taxon>
    </lineage>
</organism>
<feature type="transmembrane region" description="Helical" evidence="3">
    <location>
        <begin position="117"/>
        <end position="139"/>
    </location>
</feature>
<keyword evidence="1" id="KW-0813">Transport</keyword>
<evidence type="ECO:0000313" key="4">
    <source>
        <dbReference type="EMBL" id="NJC56680.1"/>
    </source>
</evidence>
<name>A0A846RZR0_9MICO</name>
<feature type="transmembrane region" description="Helical" evidence="3">
    <location>
        <begin position="219"/>
        <end position="240"/>
    </location>
</feature>
<dbReference type="InterPro" id="IPR004679">
    <property type="entry name" value="2-OHcarboxylate_transport"/>
</dbReference>
<comment type="similarity">
    <text evidence="1">Belongs to the 2-hydroxycarboxylate transporter (2-HCT) (TC 2.A.24) family.</text>
</comment>
<dbReference type="RefSeq" id="WP_167950524.1">
    <property type="nucleotide sequence ID" value="NZ_BAAAPQ010000025.1"/>
</dbReference>
<protein>
    <submittedName>
        <fullName evidence="4">Na+/citrate or Na+/malate symporter</fullName>
    </submittedName>
</protein>
<keyword evidence="5" id="KW-1185">Reference proteome</keyword>
<evidence type="ECO:0000256" key="1">
    <source>
        <dbReference type="PIRNR" id="PIRNR005348"/>
    </source>
</evidence>
<dbReference type="GO" id="GO:0008514">
    <property type="term" value="F:organic anion transmembrane transporter activity"/>
    <property type="evidence" value="ECO:0007669"/>
    <property type="project" value="InterPro"/>
</dbReference>
<feature type="transmembrane region" description="Helical" evidence="3">
    <location>
        <begin position="151"/>
        <end position="173"/>
    </location>
</feature>
<feature type="transmembrane region" description="Helical" evidence="3">
    <location>
        <begin position="338"/>
        <end position="360"/>
    </location>
</feature>
<comment type="caution">
    <text evidence="4">The sequence shown here is derived from an EMBL/GenBank/DDBJ whole genome shotgun (WGS) entry which is preliminary data.</text>
</comment>
<feature type="transmembrane region" description="Helical" evidence="3">
    <location>
        <begin position="82"/>
        <end position="105"/>
    </location>
</feature>
<feature type="transmembrane region" description="Helical" evidence="3">
    <location>
        <begin position="59"/>
        <end position="76"/>
    </location>
</feature>
<keyword evidence="1" id="KW-0769">Symport</keyword>
<dbReference type="Proteomes" id="UP000576792">
    <property type="component" value="Unassembled WGS sequence"/>
</dbReference>
<gene>
    <name evidence="4" type="ORF">BKA07_001715</name>
</gene>
<dbReference type="Pfam" id="PF03390">
    <property type="entry name" value="2HCT"/>
    <property type="match status" value="1"/>
</dbReference>
<dbReference type="AlphaFoldDB" id="A0A846RZR0"/>
<accession>A0A846RZR0</accession>
<feature type="compositionally biased region" description="Polar residues" evidence="2">
    <location>
        <begin position="1"/>
        <end position="19"/>
    </location>
</feature>
<feature type="transmembrane region" description="Helical" evidence="3">
    <location>
        <begin position="429"/>
        <end position="449"/>
    </location>
</feature>
<dbReference type="PANTHER" id="PTHR40033">
    <property type="entry name" value="NA(+)-MALATE SYMPORTER"/>
    <property type="match status" value="1"/>
</dbReference>
<dbReference type="GO" id="GO:0015293">
    <property type="term" value="F:symporter activity"/>
    <property type="evidence" value="ECO:0007669"/>
    <property type="project" value="UniProtKB-UniRule"/>
</dbReference>